<sequence length="362" mass="41576">MKQKIIQFFRQEWKKLLTLFIIAIIQLLLGLSFLYTADPDLANETYSKLGGVLLYSIKSVLEFVITYYLLIFQACLPLLQGKKISRFVLIVLSVFLVKFGYTALIEFDSINYKVSGTSKDAFTTFIKNHKFLFFSLSSFFFYIVTLVLSFVAAFIIDYNTRNRRQKELVKQKMDAELAAIKYQINPHFLFNSLSFIYSKTVPLSEEVSNAVLLLSDIMRYALGKEEDAEGKVALSQELTHLKNVIEINQMRFNNKLNIQYSEEISNPNARITPLVLITLVENAFKHGDLLDPANPLVVRTEANERTITFLINNKKKKGTKELSTGIGLNNVKQRLQLMYAEKHTFTVKENDDFYTASLTINL</sequence>
<keyword evidence="4" id="KW-1185">Reference proteome</keyword>
<dbReference type="Gene3D" id="3.30.565.10">
    <property type="entry name" value="Histidine kinase-like ATPase, C-terminal domain"/>
    <property type="match status" value="1"/>
</dbReference>
<feature type="transmembrane region" description="Helical" evidence="1">
    <location>
        <begin position="49"/>
        <end position="72"/>
    </location>
</feature>
<keyword evidence="3" id="KW-0808">Transferase</keyword>
<evidence type="ECO:0000256" key="1">
    <source>
        <dbReference type="SAM" id="Phobius"/>
    </source>
</evidence>
<dbReference type="RefSeq" id="WP_074237532.1">
    <property type="nucleotide sequence ID" value="NZ_FSRA01000001.1"/>
</dbReference>
<accession>A0A1N6D8E9</accession>
<keyword evidence="3" id="KW-0418">Kinase</keyword>
<evidence type="ECO:0000259" key="2">
    <source>
        <dbReference type="Pfam" id="PF06580"/>
    </source>
</evidence>
<dbReference type="PANTHER" id="PTHR34220:SF7">
    <property type="entry name" value="SENSOR HISTIDINE KINASE YPDA"/>
    <property type="match status" value="1"/>
</dbReference>
<dbReference type="OrthoDB" id="9809908at2"/>
<proteinExistence type="predicted"/>
<gene>
    <name evidence="3" type="ORF">SAMN04488055_0441</name>
</gene>
<keyword evidence="1" id="KW-0472">Membrane</keyword>
<keyword evidence="1" id="KW-1133">Transmembrane helix</keyword>
<feature type="transmembrane region" description="Helical" evidence="1">
    <location>
        <begin position="84"/>
        <end position="105"/>
    </location>
</feature>
<dbReference type="Pfam" id="PF06580">
    <property type="entry name" value="His_kinase"/>
    <property type="match status" value="1"/>
</dbReference>
<organism evidence="3 4">
    <name type="scientific">Chitinophaga niabensis</name>
    <dbReference type="NCBI Taxonomy" id="536979"/>
    <lineage>
        <taxon>Bacteria</taxon>
        <taxon>Pseudomonadati</taxon>
        <taxon>Bacteroidota</taxon>
        <taxon>Chitinophagia</taxon>
        <taxon>Chitinophagales</taxon>
        <taxon>Chitinophagaceae</taxon>
        <taxon>Chitinophaga</taxon>
    </lineage>
</organism>
<dbReference type="InterPro" id="IPR050640">
    <property type="entry name" value="Bact_2-comp_sensor_kinase"/>
</dbReference>
<dbReference type="InterPro" id="IPR036890">
    <property type="entry name" value="HATPase_C_sf"/>
</dbReference>
<feature type="domain" description="Signal transduction histidine kinase internal region" evidence="2">
    <location>
        <begin position="175"/>
        <end position="256"/>
    </location>
</feature>
<dbReference type="EMBL" id="FSRA01000001">
    <property type="protein sequence ID" value="SIN66997.1"/>
    <property type="molecule type" value="Genomic_DNA"/>
</dbReference>
<evidence type="ECO:0000313" key="3">
    <source>
        <dbReference type="EMBL" id="SIN66997.1"/>
    </source>
</evidence>
<keyword evidence="1" id="KW-0812">Transmembrane</keyword>
<dbReference type="GO" id="GO:0016020">
    <property type="term" value="C:membrane"/>
    <property type="evidence" value="ECO:0007669"/>
    <property type="project" value="InterPro"/>
</dbReference>
<name>A0A1N6D8E9_9BACT</name>
<feature type="transmembrane region" description="Helical" evidence="1">
    <location>
        <begin position="131"/>
        <end position="156"/>
    </location>
</feature>
<protein>
    <submittedName>
        <fullName evidence="3">Histidine kinase</fullName>
    </submittedName>
</protein>
<dbReference type="STRING" id="536979.SAMN04488055_0441"/>
<feature type="transmembrane region" description="Helical" evidence="1">
    <location>
        <begin position="16"/>
        <end position="37"/>
    </location>
</feature>
<reference evidence="3 4" key="1">
    <citation type="submission" date="2016-11" db="EMBL/GenBank/DDBJ databases">
        <authorList>
            <person name="Jaros S."/>
            <person name="Januszkiewicz K."/>
            <person name="Wedrychowicz H."/>
        </authorList>
    </citation>
    <scope>NUCLEOTIDE SEQUENCE [LARGE SCALE GENOMIC DNA]</scope>
    <source>
        <strain evidence="3 4">DSM 24787</strain>
    </source>
</reference>
<dbReference type="AlphaFoldDB" id="A0A1N6D8E9"/>
<dbReference type="InterPro" id="IPR010559">
    <property type="entry name" value="Sig_transdc_His_kin_internal"/>
</dbReference>
<dbReference type="SUPFAM" id="SSF55874">
    <property type="entry name" value="ATPase domain of HSP90 chaperone/DNA topoisomerase II/histidine kinase"/>
    <property type="match status" value="1"/>
</dbReference>
<dbReference type="Proteomes" id="UP000185003">
    <property type="component" value="Unassembled WGS sequence"/>
</dbReference>
<dbReference type="PANTHER" id="PTHR34220">
    <property type="entry name" value="SENSOR HISTIDINE KINASE YPDA"/>
    <property type="match status" value="1"/>
</dbReference>
<evidence type="ECO:0000313" key="4">
    <source>
        <dbReference type="Proteomes" id="UP000185003"/>
    </source>
</evidence>
<dbReference type="GO" id="GO:0000155">
    <property type="term" value="F:phosphorelay sensor kinase activity"/>
    <property type="evidence" value="ECO:0007669"/>
    <property type="project" value="InterPro"/>
</dbReference>